<reference evidence="1" key="2">
    <citation type="submission" date="2025-03" db="EMBL/GenBank/DDBJ databases">
        <authorList>
            <consortium name="ELIXIR-Norway"/>
            <consortium name="Elixir Norway"/>
        </authorList>
    </citation>
    <scope>NUCLEOTIDE SEQUENCE</scope>
</reference>
<dbReference type="Proteomes" id="UP001162501">
    <property type="component" value="Chromosome 11"/>
</dbReference>
<reference evidence="1" key="1">
    <citation type="submission" date="2023-05" db="EMBL/GenBank/DDBJ databases">
        <authorList>
            <consortium name="ELIXIR-Norway"/>
        </authorList>
    </citation>
    <scope>NUCLEOTIDE SEQUENCE</scope>
</reference>
<evidence type="ECO:0000313" key="2">
    <source>
        <dbReference type="Proteomes" id="UP001162501"/>
    </source>
</evidence>
<proteinExistence type="predicted"/>
<gene>
    <name evidence="1" type="ORF">MRATA1EN22A_LOCUS2691</name>
</gene>
<sequence>MRTFHVVSLGSHSAQEMLMFSPGDLPVPRSPPQDHTGLACWRTDRAKPPSRGGQPHHVRPPVCRAAQTARSSSRTWEHRRISAGR</sequence>
<name>A0AC59Y7H9_RANTA</name>
<organism evidence="1 2">
    <name type="scientific">Rangifer tarandus platyrhynchus</name>
    <name type="common">Svalbard reindeer</name>
    <dbReference type="NCBI Taxonomy" id="3082113"/>
    <lineage>
        <taxon>Eukaryota</taxon>
        <taxon>Metazoa</taxon>
        <taxon>Chordata</taxon>
        <taxon>Craniata</taxon>
        <taxon>Vertebrata</taxon>
        <taxon>Euteleostomi</taxon>
        <taxon>Mammalia</taxon>
        <taxon>Eutheria</taxon>
        <taxon>Laurasiatheria</taxon>
        <taxon>Artiodactyla</taxon>
        <taxon>Ruminantia</taxon>
        <taxon>Pecora</taxon>
        <taxon>Cervidae</taxon>
        <taxon>Odocoileinae</taxon>
        <taxon>Rangifer</taxon>
    </lineage>
</organism>
<accession>A0AC59Y7H9</accession>
<dbReference type="EMBL" id="OX596095">
    <property type="protein sequence ID" value="CAM9451615.1"/>
    <property type="molecule type" value="Genomic_DNA"/>
</dbReference>
<protein>
    <submittedName>
        <fullName evidence="1">Uncharacterized protein</fullName>
    </submittedName>
</protein>
<evidence type="ECO:0000313" key="1">
    <source>
        <dbReference type="EMBL" id="CAM9451615.1"/>
    </source>
</evidence>